<protein>
    <recommendedName>
        <fullName evidence="1">Methyltransferase type 11 domain-containing protein</fullName>
    </recommendedName>
</protein>
<evidence type="ECO:0000259" key="1">
    <source>
        <dbReference type="Pfam" id="PF08241"/>
    </source>
</evidence>
<dbReference type="InterPro" id="IPR050508">
    <property type="entry name" value="Methyltransf_Superfamily"/>
</dbReference>
<sequence>MAKVEPFEEYASQYEGWFERNRFVYESELRAIREQLPENGDGIEIGVGSGRFAAPLGIKLGIEPSRKMRQLAQSRGIETIEGIAERLPFRDSQFEFALMVTTICFVDDIQASFQEAYRVLKTGGCLIIGFIDKESSIGRSYQQHKKHSVFYRIATFYTVDEVVLNLEKIGFKNFNFTQTIFHNLSEIRAIEPVKEGYGEGSFVVISALK</sequence>
<dbReference type="PANTHER" id="PTHR42912">
    <property type="entry name" value="METHYLTRANSFERASE"/>
    <property type="match status" value="1"/>
</dbReference>
<proteinExistence type="predicted"/>
<evidence type="ECO:0000313" key="2">
    <source>
        <dbReference type="EMBL" id="GAI26796.1"/>
    </source>
</evidence>
<comment type="caution">
    <text evidence="2">The sequence shown here is derived from an EMBL/GenBank/DDBJ whole genome shotgun (WGS) entry which is preliminary data.</text>
</comment>
<name>X1N9B7_9ZZZZ</name>
<dbReference type="InterPro" id="IPR029063">
    <property type="entry name" value="SAM-dependent_MTases_sf"/>
</dbReference>
<dbReference type="EMBL" id="BARV01015092">
    <property type="protein sequence ID" value="GAI26796.1"/>
    <property type="molecule type" value="Genomic_DNA"/>
</dbReference>
<dbReference type="CDD" id="cd02440">
    <property type="entry name" value="AdoMet_MTases"/>
    <property type="match status" value="1"/>
</dbReference>
<dbReference type="InterPro" id="IPR013216">
    <property type="entry name" value="Methyltransf_11"/>
</dbReference>
<accession>X1N9B7</accession>
<reference evidence="2" key="1">
    <citation type="journal article" date="2014" name="Front. Microbiol.">
        <title>High frequency of phylogenetically diverse reductive dehalogenase-homologous genes in deep subseafloor sedimentary metagenomes.</title>
        <authorList>
            <person name="Kawai M."/>
            <person name="Futagami T."/>
            <person name="Toyoda A."/>
            <person name="Takaki Y."/>
            <person name="Nishi S."/>
            <person name="Hori S."/>
            <person name="Arai W."/>
            <person name="Tsubouchi T."/>
            <person name="Morono Y."/>
            <person name="Uchiyama I."/>
            <person name="Ito T."/>
            <person name="Fujiyama A."/>
            <person name="Inagaki F."/>
            <person name="Takami H."/>
        </authorList>
    </citation>
    <scope>NUCLEOTIDE SEQUENCE</scope>
    <source>
        <strain evidence="2">Expedition CK06-06</strain>
    </source>
</reference>
<gene>
    <name evidence="2" type="ORF">S06H3_26155</name>
</gene>
<dbReference type="Gene3D" id="3.40.50.150">
    <property type="entry name" value="Vaccinia Virus protein VP39"/>
    <property type="match status" value="1"/>
</dbReference>
<dbReference type="AlphaFoldDB" id="X1N9B7"/>
<feature type="domain" description="Methyltransferase type 11" evidence="1">
    <location>
        <begin position="44"/>
        <end position="128"/>
    </location>
</feature>
<organism evidence="2">
    <name type="scientific">marine sediment metagenome</name>
    <dbReference type="NCBI Taxonomy" id="412755"/>
    <lineage>
        <taxon>unclassified sequences</taxon>
        <taxon>metagenomes</taxon>
        <taxon>ecological metagenomes</taxon>
    </lineage>
</organism>
<dbReference type="Pfam" id="PF08241">
    <property type="entry name" value="Methyltransf_11"/>
    <property type="match status" value="1"/>
</dbReference>
<dbReference type="SUPFAM" id="SSF53335">
    <property type="entry name" value="S-adenosyl-L-methionine-dependent methyltransferases"/>
    <property type="match status" value="1"/>
</dbReference>
<dbReference type="GO" id="GO:0008757">
    <property type="term" value="F:S-adenosylmethionine-dependent methyltransferase activity"/>
    <property type="evidence" value="ECO:0007669"/>
    <property type="project" value="InterPro"/>
</dbReference>
<dbReference type="PANTHER" id="PTHR42912:SF80">
    <property type="entry name" value="METHYLTRANSFERASE DOMAIN-CONTAINING PROTEIN"/>
    <property type="match status" value="1"/>
</dbReference>